<sequence>MFDPNGALMYAMTAVVIAFVIAMSIRFIVMAWKRAREKGMDPKMLRRVAISSAIFTIAPAVSILLGVIALSRALGFPLPWLRLSVIGALTYETPAAASAAAAMGTDLSNLITDPVTFAAIAWVMTLGIIPGPVLVPTIGKKIENGVMRIRQKDEHWGSLFMTALFLGMISAFLGMIFATVSEGLRGWIPCFVMIASALIMCVCAVFVKLLHWKWMEDYALPISMLGGMALSIPITNLINMIAG</sequence>
<gene>
    <name evidence="2" type="ORF">IAC18_02810</name>
</gene>
<organism evidence="2 3">
    <name type="scientific">Candidatus Scatomorpha merdipullorum</name>
    <dbReference type="NCBI Taxonomy" id="2840927"/>
    <lineage>
        <taxon>Bacteria</taxon>
        <taxon>Bacillati</taxon>
        <taxon>Bacillota</taxon>
        <taxon>Clostridia</taxon>
        <taxon>Eubacteriales</taxon>
        <taxon>Candidatus Scatomorpha</taxon>
    </lineage>
</organism>
<dbReference type="Proteomes" id="UP000824001">
    <property type="component" value="Unassembled WGS sequence"/>
</dbReference>
<feature type="transmembrane region" description="Helical" evidence="1">
    <location>
        <begin position="186"/>
        <end position="207"/>
    </location>
</feature>
<feature type="transmembrane region" description="Helical" evidence="1">
    <location>
        <begin position="219"/>
        <end position="242"/>
    </location>
</feature>
<dbReference type="InterPro" id="IPR032479">
    <property type="entry name" value="DUF5058"/>
</dbReference>
<reference evidence="2" key="1">
    <citation type="submission" date="2020-10" db="EMBL/GenBank/DDBJ databases">
        <authorList>
            <person name="Gilroy R."/>
        </authorList>
    </citation>
    <scope>NUCLEOTIDE SEQUENCE</scope>
    <source>
        <strain evidence="2">ChiHjej10B9-9673</strain>
    </source>
</reference>
<evidence type="ECO:0000256" key="1">
    <source>
        <dbReference type="SAM" id="Phobius"/>
    </source>
</evidence>
<protein>
    <submittedName>
        <fullName evidence="2">DUF5058 family protein</fullName>
    </submittedName>
</protein>
<proteinExistence type="predicted"/>
<dbReference type="Pfam" id="PF16481">
    <property type="entry name" value="DUF5058"/>
    <property type="match status" value="1"/>
</dbReference>
<feature type="transmembrane region" description="Helical" evidence="1">
    <location>
        <begin position="6"/>
        <end position="29"/>
    </location>
</feature>
<keyword evidence="1" id="KW-0472">Membrane</keyword>
<feature type="transmembrane region" description="Helical" evidence="1">
    <location>
        <begin position="115"/>
        <end position="135"/>
    </location>
</feature>
<dbReference type="EMBL" id="DVJK01000077">
    <property type="protein sequence ID" value="HIS66475.1"/>
    <property type="molecule type" value="Genomic_DNA"/>
</dbReference>
<comment type="caution">
    <text evidence="2">The sequence shown here is derived from an EMBL/GenBank/DDBJ whole genome shotgun (WGS) entry which is preliminary data.</text>
</comment>
<evidence type="ECO:0000313" key="3">
    <source>
        <dbReference type="Proteomes" id="UP000824001"/>
    </source>
</evidence>
<feature type="transmembrane region" description="Helical" evidence="1">
    <location>
        <begin position="50"/>
        <end position="74"/>
    </location>
</feature>
<keyword evidence="1" id="KW-1133">Transmembrane helix</keyword>
<reference evidence="2" key="2">
    <citation type="journal article" date="2021" name="PeerJ">
        <title>Extensive microbial diversity within the chicken gut microbiome revealed by metagenomics and culture.</title>
        <authorList>
            <person name="Gilroy R."/>
            <person name="Ravi A."/>
            <person name="Getino M."/>
            <person name="Pursley I."/>
            <person name="Horton D.L."/>
            <person name="Alikhan N.F."/>
            <person name="Baker D."/>
            <person name="Gharbi K."/>
            <person name="Hall N."/>
            <person name="Watson M."/>
            <person name="Adriaenssens E.M."/>
            <person name="Foster-Nyarko E."/>
            <person name="Jarju S."/>
            <person name="Secka A."/>
            <person name="Antonio M."/>
            <person name="Oren A."/>
            <person name="Chaudhuri R.R."/>
            <person name="La Ragione R."/>
            <person name="Hildebrand F."/>
            <person name="Pallen M.J."/>
        </authorList>
    </citation>
    <scope>NUCLEOTIDE SEQUENCE</scope>
    <source>
        <strain evidence="2">ChiHjej10B9-9673</strain>
    </source>
</reference>
<name>A0A9D1JUG3_9FIRM</name>
<keyword evidence="1" id="KW-0812">Transmembrane</keyword>
<dbReference type="AlphaFoldDB" id="A0A9D1JUG3"/>
<evidence type="ECO:0000313" key="2">
    <source>
        <dbReference type="EMBL" id="HIS66475.1"/>
    </source>
</evidence>
<accession>A0A9D1JUG3</accession>
<feature type="transmembrane region" description="Helical" evidence="1">
    <location>
        <begin position="156"/>
        <end position="180"/>
    </location>
</feature>